<keyword evidence="5" id="KW-0496">Mitochondrion</keyword>
<dbReference type="EMBL" id="HE650832">
    <property type="protein sequence ID" value="CCF60718.1"/>
    <property type="molecule type" value="Genomic_DNA"/>
</dbReference>
<evidence type="ECO:0000256" key="3">
    <source>
        <dbReference type="ARBA" id="ARBA00016197"/>
    </source>
</evidence>
<dbReference type="GO" id="GO:0005739">
    <property type="term" value="C:mitochondrion"/>
    <property type="evidence" value="ECO:0007669"/>
    <property type="project" value="UniProtKB-SubCell"/>
</dbReference>
<evidence type="ECO:0000313" key="8">
    <source>
        <dbReference type="Proteomes" id="UP000005220"/>
    </source>
</evidence>
<evidence type="ECO:0000256" key="5">
    <source>
        <dbReference type="ARBA" id="ARBA00023128"/>
    </source>
</evidence>
<dbReference type="FunCoup" id="H2B268">
    <property type="interactions" value="30"/>
</dbReference>
<dbReference type="eggNOG" id="ENOG502QV1E">
    <property type="taxonomic scope" value="Eukaryota"/>
</dbReference>
<keyword evidence="4" id="KW-0809">Transit peptide</keyword>
<protein>
    <recommendedName>
        <fullName evidence="3">Altered inheritance of mitochondria protein 9, mitochondrial</fullName>
    </recommendedName>
    <alternativeName>
        <fullName evidence="6">Found in mitochondrial proteome protein 29</fullName>
    </alternativeName>
</protein>
<dbReference type="HOGENOM" id="CLU_019189_0_1_1"/>
<dbReference type="SUPFAM" id="SSF56112">
    <property type="entry name" value="Protein kinase-like (PK-like)"/>
    <property type="match status" value="1"/>
</dbReference>
<evidence type="ECO:0000256" key="4">
    <source>
        <dbReference type="ARBA" id="ARBA00022946"/>
    </source>
</evidence>
<dbReference type="OrthoDB" id="2968323at2759"/>
<accession>H2B268</accession>
<gene>
    <name evidence="7" type="primary">KAFR0L01100</name>
    <name evidence="7" type="ORF">KAFR_0L01100</name>
</gene>
<organism evidence="7 8">
    <name type="scientific">Kazachstania africana (strain ATCC 22294 / BCRC 22015 / CBS 2517 / CECT 1963 / NBRC 1671 / NRRL Y-8276)</name>
    <name type="common">Yeast</name>
    <name type="synonym">Kluyveromyces africanus</name>
    <dbReference type="NCBI Taxonomy" id="1071382"/>
    <lineage>
        <taxon>Eukaryota</taxon>
        <taxon>Fungi</taxon>
        <taxon>Dikarya</taxon>
        <taxon>Ascomycota</taxon>
        <taxon>Saccharomycotina</taxon>
        <taxon>Saccharomycetes</taxon>
        <taxon>Saccharomycetales</taxon>
        <taxon>Saccharomycetaceae</taxon>
        <taxon>Kazachstania</taxon>
    </lineage>
</organism>
<dbReference type="AlphaFoldDB" id="H2B268"/>
<dbReference type="InterPro" id="IPR051035">
    <property type="entry name" value="Mito_inheritance_9"/>
</dbReference>
<dbReference type="STRING" id="1071382.H2B268"/>
<dbReference type="PANTHER" id="PTHR36091:SF1">
    <property type="entry name" value="ALTERED INHERITANCE OF MITOCHONDRIA PROTEIN 9, MITOCHONDRIAL"/>
    <property type="match status" value="1"/>
</dbReference>
<comment type="subcellular location">
    <subcellularLocation>
        <location evidence="1">Mitochondrion</location>
    </subcellularLocation>
</comment>
<evidence type="ECO:0000256" key="6">
    <source>
        <dbReference type="ARBA" id="ARBA00031849"/>
    </source>
</evidence>
<reference evidence="7 8" key="1">
    <citation type="journal article" date="2011" name="Proc. Natl. Acad. Sci. U.S.A.">
        <title>Evolutionary erosion of yeast sex chromosomes by mating-type switching accidents.</title>
        <authorList>
            <person name="Gordon J.L."/>
            <person name="Armisen D."/>
            <person name="Proux-Wera E."/>
            <person name="Oheigeartaigh S.S."/>
            <person name="Byrne K.P."/>
            <person name="Wolfe K.H."/>
        </authorList>
    </citation>
    <scope>NUCLEOTIDE SEQUENCE [LARGE SCALE GENOMIC DNA]</scope>
    <source>
        <strain evidence="8">ATCC 22294 / BCRC 22015 / CBS 2517 / CECT 1963 / NBRC 1671 / NRRL Y-8276</strain>
    </source>
</reference>
<comment type="similarity">
    <text evidence="2">Belongs to the AIM9 family.</text>
</comment>
<evidence type="ECO:0000256" key="1">
    <source>
        <dbReference type="ARBA" id="ARBA00004173"/>
    </source>
</evidence>
<dbReference type="InParanoid" id="H2B268"/>
<name>H2B268_KAZAF</name>
<evidence type="ECO:0000313" key="7">
    <source>
        <dbReference type="EMBL" id="CCF60718.1"/>
    </source>
</evidence>
<evidence type="ECO:0000256" key="2">
    <source>
        <dbReference type="ARBA" id="ARBA00005543"/>
    </source>
</evidence>
<dbReference type="PANTHER" id="PTHR36091">
    <property type="entry name" value="ALTERED INHERITANCE OF MITOCHONDRIA PROTEIN 9, MITOCHONDRIAL"/>
    <property type="match status" value="1"/>
</dbReference>
<dbReference type="GeneID" id="13886926"/>
<dbReference type="Proteomes" id="UP000005220">
    <property type="component" value="Chromosome 12"/>
</dbReference>
<keyword evidence="8" id="KW-1185">Reference proteome</keyword>
<sequence>MFKRSSSRLGYSLLRSRAQVCVKASLGNSGVLLKRFVSTEPEKVFSKITDENDSQREGIFKYSWGSWLVNNEFEREKRTTRFSIEGLSSVVNDLYKDVMNFKTDASKKLIFKPNSTVTLADNASAALLDRLNAKEGLVQIKTIASIHEGKHHRIYKISTSVPSESFILRIPYTKIDQTATDYIPNRIKSEVATMDFIANKAKNLTIPKVYSYSTTPENPLKWPYILEEYIEGDLLMKKWDPLVDDDPNGKPPSDKLKNIIDIVADLHKEINSIKFETKDILGGGSIYFKDDIDPKLTTGSIIDDKWVIGPVMERAFWRKKESMKGIKSEFLGPWNKIGSEMDLVKNLGAIELENAKIRLLETADSELKEMINGQVQSFENLIKLAPKLFSSSNSKIPNIKDLLRPTLFHPDLDPMNIIVNKTTGKRVLLDFEGSVIKPFILQSSPRFVEYNGPKIYNIKNDVPDFEKMNENEKAQYLFIYKRTRNEYLWENALNERLPTLITSMAPPIKLLRSPYIFAAERKTEDGYLLIDESLIQLKQVWSELFKHRLVQSKDIPITMTDEQIKKHVQDMNKLNDKLMKNPFAATQGWIPQDMFDNLLKAGMLVKDKDGNYTTKLVK</sequence>
<dbReference type="RefSeq" id="XP_003959853.1">
    <property type="nucleotide sequence ID" value="XM_003959804.1"/>
</dbReference>
<dbReference type="InterPro" id="IPR011009">
    <property type="entry name" value="Kinase-like_dom_sf"/>
</dbReference>
<dbReference type="KEGG" id="kaf:KAFR_0L01100"/>
<proteinExistence type="inferred from homology"/>